<organism evidence="2 3">
    <name type="scientific">Tissierella praeacuta DSM 18095</name>
    <dbReference type="NCBI Taxonomy" id="1123404"/>
    <lineage>
        <taxon>Bacteria</taxon>
        <taxon>Bacillati</taxon>
        <taxon>Bacillota</taxon>
        <taxon>Tissierellia</taxon>
        <taxon>Tissierellales</taxon>
        <taxon>Tissierellaceae</taxon>
        <taxon>Tissierella</taxon>
    </lineage>
</organism>
<evidence type="ECO:0000313" key="3">
    <source>
        <dbReference type="Proteomes" id="UP000184114"/>
    </source>
</evidence>
<dbReference type="InterPro" id="IPR020904">
    <property type="entry name" value="Sc_DH/Rdtase_CS"/>
</dbReference>
<dbReference type="AlphaFoldDB" id="A0A1M4VL41"/>
<dbReference type="InterPro" id="IPR002347">
    <property type="entry name" value="SDR_fam"/>
</dbReference>
<dbReference type="InterPro" id="IPR036291">
    <property type="entry name" value="NAD(P)-bd_dom_sf"/>
</dbReference>
<dbReference type="SUPFAM" id="SSF51735">
    <property type="entry name" value="NAD(P)-binding Rossmann-fold domains"/>
    <property type="match status" value="1"/>
</dbReference>
<dbReference type="PRINTS" id="PR00080">
    <property type="entry name" value="SDRFAMILY"/>
</dbReference>
<dbReference type="PROSITE" id="PS00061">
    <property type="entry name" value="ADH_SHORT"/>
    <property type="match status" value="1"/>
</dbReference>
<protein>
    <submittedName>
        <fullName evidence="2">3-oxoacyl-[acyl-carrier protein] reductase</fullName>
    </submittedName>
</protein>
<name>A0A1M4VL41_9FIRM</name>
<dbReference type="Pfam" id="PF00106">
    <property type="entry name" value="adh_short"/>
    <property type="match status" value="1"/>
</dbReference>
<evidence type="ECO:0000313" key="2">
    <source>
        <dbReference type="EMBL" id="SHE69714.1"/>
    </source>
</evidence>
<dbReference type="CDD" id="cd05233">
    <property type="entry name" value="SDR_c"/>
    <property type="match status" value="1"/>
</dbReference>
<sequence>MKMNGKVVLVTGAANGSGKVIAKRFLSEGAIVAACDIKEPTWDAGIYEDKIIRLAFDVSDEEGVNKAVEQVNEQTEGISILVNNAGISTESDLKDTSLDTWERIFAVNTRGTFLCTRAVVRNMLSKNIKGSIINISSIAGRNAFPGSSAYCASKSAVIGFTRSLAVELGG</sequence>
<gene>
    <name evidence="2" type="ORF">SAMN02745784_01513</name>
</gene>
<reference evidence="3" key="1">
    <citation type="submission" date="2016-11" db="EMBL/GenBank/DDBJ databases">
        <authorList>
            <person name="Varghese N."/>
            <person name="Submissions S."/>
        </authorList>
    </citation>
    <scope>NUCLEOTIDE SEQUENCE [LARGE SCALE GENOMIC DNA]</scope>
    <source>
        <strain evidence="3">DSM 18095</strain>
    </source>
</reference>
<keyword evidence="3" id="KW-1185">Reference proteome</keyword>
<dbReference type="PANTHER" id="PTHR42760">
    <property type="entry name" value="SHORT-CHAIN DEHYDROGENASES/REDUCTASES FAMILY MEMBER"/>
    <property type="match status" value="1"/>
</dbReference>
<dbReference type="Proteomes" id="UP000184114">
    <property type="component" value="Unassembled WGS sequence"/>
</dbReference>
<comment type="similarity">
    <text evidence="1">Belongs to the short-chain dehydrogenases/reductases (SDR) family.</text>
</comment>
<dbReference type="GO" id="GO:0016616">
    <property type="term" value="F:oxidoreductase activity, acting on the CH-OH group of donors, NAD or NADP as acceptor"/>
    <property type="evidence" value="ECO:0007669"/>
    <property type="project" value="TreeGrafter"/>
</dbReference>
<dbReference type="EMBL" id="FQTY01000005">
    <property type="protein sequence ID" value="SHE69714.1"/>
    <property type="molecule type" value="Genomic_DNA"/>
</dbReference>
<dbReference type="Gene3D" id="3.40.50.720">
    <property type="entry name" value="NAD(P)-binding Rossmann-like Domain"/>
    <property type="match status" value="1"/>
</dbReference>
<dbReference type="PRINTS" id="PR00081">
    <property type="entry name" value="GDHRDH"/>
</dbReference>
<dbReference type="STRING" id="1123404.SAMN02745784_01513"/>
<evidence type="ECO:0000256" key="1">
    <source>
        <dbReference type="ARBA" id="ARBA00006484"/>
    </source>
</evidence>
<proteinExistence type="inferred from homology"/>
<accession>A0A1M4VL41</accession>